<feature type="domain" description="DUF6589" evidence="1">
    <location>
        <begin position="3"/>
        <end position="132"/>
    </location>
</feature>
<organism evidence="2 3">
    <name type="scientific">Porites lobata</name>
    <dbReference type="NCBI Taxonomy" id="104759"/>
    <lineage>
        <taxon>Eukaryota</taxon>
        <taxon>Metazoa</taxon>
        <taxon>Cnidaria</taxon>
        <taxon>Anthozoa</taxon>
        <taxon>Hexacorallia</taxon>
        <taxon>Scleractinia</taxon>
        <taxon>Fungiina</taxon>
        <taxon>Poritidae</taxon>
        <taxon>Porites</taxon>
    </lineage>
</organism>
<name>A0ABN8QEN8_9CNID</name>
<gene>
    <name evidence="2" type="ORF">PLOB_00005404</name>
</gene>
<feature type="non-terminal residue" evidence="2">
    <location>
        <position position="134"/>
    </location>
</feature>
<reference evidence="2 3" key="1">
    <citation type="submission" date="2022-05" db="EMBL/GenBank/DDBJ databases">
        <authorList>
            <consortium name="Genoscope - CEA"/>
            <person name="William W."/>
        </authorList>
    </citation>
    <scope>NUCLEOTIDE SEQUENCE [LARGE SCALE GENOMIC DNA]</scope>
</reference>
<dbReference type="Pfam" id="PF20231">
    <property type="entry name" value="DUF6589"/>
    <property type="match status" value="1"/>
</dbReference>
<protein>
    <recommendedName>
        <fullName evidence="1">DUF6589 domain-containing protein</fullName>
    </recommendedName>
</protein>
<dbReference type="Proteomes" id="UP001159405">
    <property type="component" value="Unassembled WGS sequence"/>
</dbReference>
<evidence type="ECO:0000259" key="1">
    <source>
        <dbReference type="Pfam" id="PF20231"/>
    </source>
</evidence>
<evidence type="ECO:0000313" key="2">
    <source>
        <dbReference type="EMBL" id="CAH3162574.1"/>
    </source>
</evidence>
<sequence length="134" mass="15479">MTFLPSASDQPRQRYNYIVLISRILVEYFDSLQPLNNACIQHMPHKYTEEMSKKSLKVHLGVIFKNENKNEDMLSIIQQVHTYLPHSPDNGCDSRLFSGDQLTVERAVNIISSVPDGYTPKDRLDRITLQLGDW</sequence>
<proteinExistence type="predicted"/>
<dbReference type="InterPro" id="IPR046496">
    <property type="entry name" value="DUF6589"/>
</dbReference>
<accession>A0ABN8QEN8</accession>
<evidence type="ECO:0000313" key="3">
    <source>
        <dbReference type="Proteomes" id="UP001159405"/>
    </source>
</evidence>
<keyword evidence="3" id="KW-1185">Reference proteome</keyword>
<comment type="caution">
    <text evidence="2">The sequence shown here is derived from an EMBL/GenBank/DDBJ whole genome shotgun (WGS) entry which is preliminary data.</text>
</comment>
<dbReference type="EMBL" id="CALNXK010000123">
    <property type="protein sequence ID" value="CAH3162574.1"/>
    <property type="molecule type" value="Genomic_DNA"/>
</dbReference>